<evidence type="ECO:0000256" key="5">
    <source>
        <dbReference type="ARBA" id="ARBA00022737"/>
    </source>
</evidence>
<dbReference type="Pfam" id="PF01985">
    <property type="entry name" value="CRS1_YhbY"/>
    <property type="match status" value="3"/>
</dbReference>
<feature type="domain" description="CRM" evidence="13">
    <location>
        <begin position="164"/>
        <end position="261"/>
    </location>
</feature>
<keyword evidence="15" id="KW-1185">Reference proteome</keyword>
<keyword evidence="9" id="KW-0687">Ribonucleoprotein</keyword>
<dbReference type="PROSITE" id="PS51295">
    <property type="entry name" value="CRM"/>
    <property type="match status" value="4"/>
</dbReference>
<evidence type="ECO:0000313" key="14">
    <source>
        <dbReference type="EMBL" id="KAJ6754212.1"/>
    </source>
</evidence>
<dbReference type="FunFam" id="3.30.110.60:FF:000003">
    <property type="entry name" value="CRM-domain containing factor CFM3B, chloroplastic"/>
    <property type="match status" value="1"/>
</dbReference>
<evidence type="ECO:0000256" key="11">
    <source>
        <dbReference type="SAM" id="Coils"/>
    </source>
</evidence>
<dbReference type="GO" id="GO:0006397">
    <property type="term" value="P:mRNA processing"/>
    <property type="evidence" value="ECO:0007669"/>
    <property type="project" value="UniProtKB-KW"/>
</dbReference>
<proteinExistence type="predicted"/>
<evidence type="ECO:0000256" key="4">
    <source>
        <dbReference type="ARBA" id="ARBA00022664"/>
    </source>
</evidence>
<feature type="domain" description="CRM" evidence="13">
    <location>
        <begin position="366"/>
        <end position="466"/>
    </location>
</feature>
<dbReference type="InterPro" id="IPR035920">
    <property type="entry name" value="YhbY-like_sf"/>
</dbReference>
<dbReference type="InterPro" id="IPR001890">
    <property type="entry name" value="RNA-binding_CRM"/>
</dbReference>
<evidence type="ECO:0000256" key="2">
    <source>
        <dbReference type="ARBA" id="ARBA00022528"/>
    </source>
</evidence>
<dbReference type="GO" id="GO:1990904">
    <property type="term" value="C:ribonucleoprotein complex"/>
    <property type="evidence" value="ECO:0007669"/>
    <property type="project" value="UniProtKB-KW"/>
</dbReference>
<feature type="region of interest" description="Disordered" evidence="12">
    <location>
        <begin position="761"/>
        <end position="790"/>
    </location>
</feature>
<keyword evidence="6 10" id="KW-0694">RNA-binding</keyword>
<dbReference type="Proteomes" id="UP001151532">
    <property type="component" value="Chromosome 16"/>
</dbReference>
<accession>A0A9Q1A1A2</accession>
<reference evidence="14" key="2">
    <citation type="journal article" date="2023" name="Int. J. Mol. Sci.">
        <title>De Novo Assembly and Annotation of 11 Diverse Shrub Willow (Salix) Genomes Reveals Novel Gene Organization in Sex-Linked Regions.</title>
        <authorList>
            <person name="Hyden B."/>
            <person name="Feng K."/>
            <person name="Yates T.B."/>
            <person name="Jawdy S."/>
            <person name="Cereghino C."/>
            <person name="Smart L.B."/>
            <person name="Muchero W."/>
        </authorList>
    </citation>
    <scope>NUCLEOTIDE SEQUENCE</scope>
    <source>
        <tissue evidence="14">Shoot tip</tissue>
    </source>
</reference>
<keyword evidence="7" id="KW-0809">Transit peptide</keyword>
<reference evidence="14" key="1">
    <citation type="submission" date="2022-11" db="EMBL/GenBank/DDBJ databases">
        <authorList>
            <person name="Hyden B.L."/>
            <person name="Feng K."/>
            <person name="Yates T."/>
            <person name="Jawdy S."/>
            <person name="Smart L.B."/>
            <person name="Muchero W."/>
        </authorList>
    </citation>
    <scope>NUCLEOTIDE SEQUENCE</scope>
    <source>
        <tissue evidence="14">Shoot tip</tissue>
    </source>
</reference>
<dbReference type="AlphaFoldDB" id="A0A9Q1A1A2"/>
<keyword evidence="5" id="KW-0677">Repeat</keyword>
<evidence type="ECO:0000313" key="15">
    <source>
        <dbReference type="Proteomes" id="UP001151532"/>
    </source>
</evidence>
<feature type="region of interest" description="Disordered" evidence="12">
    <location>
        <begin position="566"/>
        <end position="622"/>
    </location>
</feature>
<evidence type="ECO:0000256" key="8">
    <source>
        <dbReference type="ARBA" id="ARBA00023187"/>
    </source>
</evidence>
<dbReference type="EMBL" id="JAPFFK010000007">
    <property type="protein sequence ID" value="KAJ6754212.1"/>
    <property type="molecule type" value="Genomic_DNA"/>
</dbReference>
<evidence type="ECO:0000256" key="9">
    <source>
        <dbReference type="ARBA" id="ARBA00023274"/>
    </source>
</evidence>
<sequence length="809" mass="90650">MNMKRTHDLLERKTGGLVVWRVGSKIVLYRGADYKYPYFFADTSSVNETSTDAVQNTDVDDEDVDEVGSVLTAMDGTALSEPRSTDEIVRPSLVQGVGSPNRVRFQMPGEAQLTEEADQLLDGLGPRFTDWWGYDPLPVDADLLPAAVPGYRRPFRLLPYGVKPTLTNDEMTTLKRLSRPLPCHFALGRNTKHQGLAASIVKLWEKCEIAKIAVKRGVQNTNSELMAQELKWLTGGTLLSRDKEFIVLYRGKDFLPSAVSSAIEDRRKRGDMDKQWTDSITSNETSEELKDRNWSAINAKSTDEIDDTNDRKRDLSENKNLRSTDAAIKRTSIKLSVALEKKAKAEKLLSELEKSEMSKQPEIDKEGVTEEERYMLRKIGLKMKPFLLMGRRGVFDGTIENMHLHWKYRELVKIICKERSFRAVQEVARTLEAESGGILVAVEGVSKGYAIILYRGKNYTRPACLRPPTLLSKRQAMKRSLEAQRRESLKLHVLRLTSNIDHLKLQLVKDKEAYNVQCFNESKFQINNIELEEPTGTDSELKPDCHSCSTIPTDRNAIIETRDEHGADSTAVNQNDSLGASANHNQLQPAQRSNWTGLYPTFDGNKTGENEPNCPPEFSNEKNVSHLNAKNYVSFNEEMGSSVNSAENQSGESVPIVVEEDNRRPSRVVCLSNRDRLLLRKQALKMKNRPVLAVGRSNIVTGVAKAIKAHFQRHPLAIVHVKGRAKGTSVQEVVSKLEEATGAVLVSQEPSKVILYRGWGAGEPGHKGRENKQNAGEASREKGRSRHAVSPELMAAIRLECGLQHNNQS</sequence>
<keyword evidence="3" id="KW-0934">Plastid</keyword>
<evidence type="ECO:0000256" key="3">
    <source>
        <dbReference type="ARBA" id="ARBA00022640"/>
    </source>
</evidence>
<evidence type="ECO:0000259" key="13">
    <source>
        <dbReference type="PROSITE" id="PS51295"/>
    </source>
</evidence>
<dbReference type="GO" id="GO:0000373">
    <property type="term" value="P:Group II intron splicing"/>
    <property type="evidence" value="ECO:0007669"/>
    <property type="project" value="UniProtKB-ARBA"/>
</dbReference>
<feature type="domain" description="CRM" evidence="13">
    <location>
        <begin position="1"/>
        <end position="41"/>
    </location>
</feature>
<feature type="coiled-coil region" evidence="11">
    <location>
        <begin position="298"/>
        <end position="355"/>
    </location>
</feature>
<feature type="domain" description="CRM" evidence="13">
    <location>
        <begin position="669"/>
        <end position="768"/>
    </location>
</feature>
<dbReference type="SMART" id="SM01103">
    <property type="entry name" value="CRS1_YhbY"/>
    <property type="match status" value="3"/>
</dbReference>
<keyword evidence="11" id="KW-0175">Coiled coil</keyword>
<keyword evidence="4" id="KW-0507">mRNA processing</keyword>
<dbReference type="PANTHER" id="PTHR31846">
    <property type="entry name" value="CRS1 / YHBY (CRM) DOMAIN-CONTAINING PROTEIN"/>
    <property type="match status" value="1"/>
</dbReference>
<dbReference type="PANTHER" id="PTHR31846:SF20">
    <property type="entry name" value="CRM-DOMAIN CONTAINING FACTOR CFM2, CHLOROPLASTIC"/>
    <property type="match status" value="1"/>
</dbReference>
<dbReference type="SUPFAM" id="SSF75471">
    <property type="entry name" value="YhbY-like"/>
    <property type="match status" value="4"/>
</dbReference>
<comment type="caution">
    <text evidence="14">The sequence shown here is derived from an EMBL/GenBank/DDBJ whole genome shotgun (WGS) entry which is preliminary data.</text>
</comment>
<dbReference type="Gene3D" id="3.30.110.60">
    <property type="entry name" value="YhbY-like"/>
    <property type="match status" value="4"/>
</dbReference>
<feature type="compositionally biased region" description="Polar residues" evidence="12">
    <location>
        <begin position="570"/>
        <end position="596"/>
    </location>
</feature>
<comment type="subcellular location">
    <subcellularLocation>
        <location evidence="1">Plastid</location>
        <location evidence="1">Chloroplast</location>
    </subcellularLocation>
</comment>
<feature type="compositionally biased region" description="Basic and acidic residues" evidence="12">
    <location>
        <begin position="764"/>
        <end position="782"/>
    </location>
</feature>
<dbReference type="InterPro" id="IPR045278">
    <property type="entry name" value="CRS1/CFM2/CFM3"/>
</dbReference>
<gene>
    <name evidence="14" type="ORF">OIU79_026941</name>
</gene>
<evidence type="ECO:0000256" key="1">
    <source>
        <dbReference type="ARBA" id="ARBA00004229"/>
    </source>
</evidence>
<evidence type="ECO:0000256" key="7">
    <source>
        <dbReference type="ARBA" id="ARBA00022946"/>
    </source>
</evidence>
<keyword evidence="8" id="KW-0508">mRNA splicing</keyword>
<organism evidence="14 15">
    <name type="scientific">Salix purpurea</name>
    <name type="common">Purple osier willow</name>
    <dbReference type="NCBI Taxonomy" id="77065"/>
    <lineage>
        <taxon>Eukaryota</taxon>
        <taxon>Viridiplantae</taxon>
        <taxon>Streptophyta</taxon>
        <taxon>Embryophyta</taxon>
        <taxon>Tracheophyta</taxon>
        <taxon>Spermatophyta</taxon>
        <taxon>Magnoliopsida</taxon>
        <taxon>eudicotyledons</taxon>
        <taxon>Gunneridae</taxon>
        <taxon>Pentapetalae</taxon>
        <taxon>rosids</taxon>
        <taxon>fabids</taxon>
        <taxon>Malpighiales</taxon>
        <taxon>Salicaceae</taxon>
        <taxon>Saliceae</taxon>
        <taxon>Salix</taxon>
    </lineage>
</organism>
<dbReference type="GO" id="GO:0003729">
    <property type="term" value="F:mRNA binding"/>
    <property type="evidence" value="ECO:0007669"/>
    <property type="project" value="InterPro"/>
</dbReference>
<dbReference type="FunFam" id="3.30.110.60:FF:000002">
    <property type="entry name" value="CRS2-associated factor 1, chloroplastic"/>
    <property type="match status" value="1"/>
</dbReference>
<evidence type="ECO:0000256" key="10">
    <source>
        <dbReference type="PROSITE-ProRule" id="PRU00626"/>
    </source>
</evidence>
<name>A0A9Q1A1A2_SALPP</name>
<protein>
    <submittedName>
        <fullName evidence="14">CRM-DOMAIN CONTAINING FACTOR CFM2 CHLOROPLASTIC</fullName>
    </submittedName>
</protein>
<evidence type="ECO:0000256" key="12">
    <source>
        <dbReference type="SAM" id="MobiDB-lite"/>
    </source>
</evidence>
<dbReference type="GO" id="GO:0009507">
    <property type="term" value="C:chloroplast"/>
    <property type="evidence" value="ECO:0007669"/>
    <property type="project" value="UniProtKB-SubCell"/>
</dbReference>
<evidence type="ECO:0000256" key="6">
    <source>
        <dbReference type="ARBA" id="ARBA00022884"/>
    </source>
</evidence>
<dbReference type="OrthoDB" id="551352at2759"/>
<keyword evidence="2" id="KW-0150">Chloroplast</keyword>